<dbReference type="RefSeq" id="WP_058732903.1">
    <property type="nucleotide sequence ID" value="NZ_LDTD01000041.1"/>
</dbReference>
<dbReference type="InterPro" id="IPR032359">
    <property type="entry name" value="KwaB-like"/>
</dbReference>
<dbReference type="EMBL" id="LDTD01000041">
    <property type="protein sequence ID" value="KTT71305.1"/>
    <property type="molecule type" value="Genomic_DNA"/>
</dbReference>
<evidence type="ECO:0000313" key="1">
    <source>
        <dbReference type="EMBL" id="KTT71305.1"/>
    </source>
</evidence>
<organism evidence="1 2">
    <name type="scientific">Sphingomonas sanguinis</name>
    <dbReference type="NCBI Taxonomy" id="33051"/>
    <lineage>
        <taxon>Bacteria</taxon>
        <taxon>Pseudomonadati</taxon>
        <taxon>Pseudomonadota</taxon>
        <taxon>Alphaproteobacteria</taxon>
        <taxon>Sphingomonadales</taxon>
        <taxon>Sphingomonadaceae</taxon>
        <taxon>Sphingomonas</taxon>
    </lineage>
</organism>
<name>A0A147I185_9SPHN</name>
<gene>
    <name evidence="1" type="ORF">NS319_06385</name>
</gene>
<protein>
    <recommendedName>
        <fullName evidence="3">DUF4868 domain-containing protein</fullName>
    </recommendedName>
</protein>
<dbReference type="PATRIC" id="fig|33051.3.peg.2283"/>
<reference evidence="1 2" key="1">
    <citation type="journal article" date="2016" name="Front. Microbiol.">
        <title>Genomic Resource of Rice Seed Associated Bacteria.</title>
        <authorList>
            <person name="Midha S."/>
            <person name="Bansal K."/>
            <person name="Sharma S."/>
            <person name="Kumar N."/>
            <person name="Patil P.P."/>
            <person name="Chaudhry V."/>
            <person name="Patil P.B."/>
        </authorList>
    </citation>
    <scope>NUCLEOTIDE SEQUENCE [LARGE SCALE GENOMIC DNA]</scope>
    <source>
        <strain evidence="1 2">NS319</strain>
    </source>
</reference>
<evidence type="ECO:0008006" key="3">
    <source>
        <dbReference type="Google" id="ProtNLM"/>
    </source>
</evidence>
<accession>A0A147I185</accession>
<comment type="caution">
    <text evidence="1">The sequence shown here is derived from an EMBL/GenBank/DDBJ whole genome shotgun (WGS) entry which is preliminary data.</text>
</comment>
<dbReference type="Proteomes" id="UP000072867">
    <property type="component" value="Unassembled WGS sequence"/>
</dbReference>
<evidence type="ECO:0000313" key="2">
    <source>
        <dbReference type="Proteomes" id="UP000072867"/>
    </source>
</evidence>
<dbReference type="AlphaFoldDB" id="A0A147I185"/>
<dbReference type="Pfam" id="PF16162">
    <property type="entry name" value="KwaB"/>
    <property type="match status" value="1"/>
</dbReference>
<proteinExistence type="predicted"/>
<sequence length="305" mass="33805">MADLADLNAFDVEGSDLTVWVYRRAMRDGLPVFKGRWVGITDELASSLRAAVSGAIGAVDETIAYEVLAQNHETSVLTLGADETHIALVEAQAANPTEDLKVRKLSEIANSDFYMLRFATQGGVLLALRKTNASWSTRRSSGILRVVFDDQELDIDERPAFSLEPYFDFFVLGKDIFVSNKARFESVLAYRAGHVEAFEELVGEPDFSGIFSDMAAITEFVGTNKIHLRRAIAIREKGHFRDAGFMDNLRANCAAMGLVIAFDGEGRIVPTPETCRDIFQALLDHRLDSRLSMRIYDVQSTEPVG</sequence>